<accession>A0AAV4VUD1</accession>
<sequence length="110" mass="12750">MQKLSNDSLQQWKTRDNTRKRSLFYDVILPEPLMKFSGRGKGCKKQETASSQMKMMTAVADSEILMFLISVSFPLYPYYKLNGRERNSFRMSMLRIVFLTKGIPKVAGIE</sequence>
<evidence type="ECO:0000313" key="2">
    <source>
        <dbReference type="Proteomes" id="UP001054837"/>
    </source>
</evidence>
<dbReference type="Proteomes" id="UP001054837">
    <property type="component" value="Unassembled WGS sequence"/>
</dbReference>
<protein>
    <submittedName>
        <fullName evidence="1">Uncharacterized protein</fullName>
    </submittedName>
</protein>
<dbReference type="AlphaFoldDB" id="A0AAV4VUD1"/>
<dbReference type="EMBL" id="BPLQ01013683">
    <property type="protein sequence ID" value="GIY74035.1"/>
    <property type="molecule type" value="Genomic_DNA"/>
</dbReference>
<proteinExistence type="predicted"/>
<keyword evidence="2" id="KW-1185">Reference proteome</keyword>
<gene>
    <name evidence="1" type="ORF">CDAR_463481</name>
</gene>
<comment type="caution">
    <text evidence="1">The sequence shown here is derived from an EMBL/GenBank/DDBJ whole genome shotgun (WGS) entry which is preliminary data.</text>
</comment>
<reference evidence="1 2" key="1">
    <citation type="submission" date="2021-06" db="EMBL/GenBank/DDBJ databases">
        <title>Caerostris darwini draft genome.</title>
        <authorList>
            <person name="Kono N."/>
            <person name="Arakawa K."/>
        </authorList>
    </citation>
    <scope>NUCLEOTIDE SEQUENCE [LARGE SCALE GENOMIC DNA]</scope>
</reference>
<name>A0AAV4VUD1_9ARAC</name>
<organism evidence="1 2">
    <name type="scientific">Caerostris darwini</name>
    <dbReference type="NCBI Taxonomy" id="1538125"/>
    <lineage>
        <taxon>Eukaryota</taxon>
        <taxon>Metazoa</taxon>
        <taxon>Ecdysozoa</taxon>
        <taxon>Arthropoda</taxon>
        <taxon>Chelicerata</taxon>
        <taxon>Arachnida</taxon>
        <taxon>Araneae</taxon>
        <taxon>Araneomorphae</taxon>
        <taxon>Entelegynae</taxon>
        <taxon>Araneoidea</taxon>
        <taxon>Araneidae</taxon>
        <taxon>Caerostris</taxon>
    </lineage>
</organism>
<evidence type="ECO:0000313" key="1">
    <source>
        <dbReference type="EMBL" id="GIY74035.1"/>
    </source>
</evidence>